<dbReference type="Pfam" id="PF22806">
    <property type="entry name" value="M_C"/>
    <property type="match status" value="1"/>
</dbReference>
<protein>
    <submittedName>
        <fullName evidence="5">Uncharacterized protein</fullName>
    </submittedName>
</protein>
<keyword evidence="1" id="KW-0812">Transmembrane</keyword>
<reference evidence="5 6" key="1">
    <citation type="submission" date="2019-01" db="EMBL/GenBank/DDBJ databases">
        <authorList>
            <consortium name="Pathogen Informatics"/>
        </authorList>
    </citation>
    <scope>NUCLEOTIDE SEQUENCE [LARGE SCALE GENOMIC DNA]</scope>
    <source>
        <strain evidence="5 6">NCTC10119</strain>
    </source>
</reference>
<dbReference type="NCBIfam" id="TIGR04524">
    <property type="entry name" value="mycoplas_M_dom"/>
    <property type="match status" value="1"/>
</dbReference>
<name>A0AAN5BB06_MYCPM</name>
<feature type="domain" description="Protein M smaller" evidence="3">
    <location>
        <begin position="457"/>
        <end position="484"/>
    </location>
</feature>
<proteinExistence type="predicted"/>
<keyword evidence="1" id="KW-0472">Membrane</keyword>
<feature type="domain" description="Protein M C-terminal" evidence="4">
    <location>
        <begin position="485"/>
        <end position="582"/>
    </location>
</feature>
<dbReference type="Gene3D" id="3.30.1370.200">
    <property type="match status" value="1"/>
</dbReference>
<dbReference type="InterPro" id="IPR048475">
    <property type="entry name" value="MG281-like_Ab-bd"/>
</dbReference>
<dbReference type="InterPro" id="IPR054348">
    <property type="entry name" value="M_C"/>
</dbReference>
<evidence type="ECO:0000256" key="1">
    <source>
        <dbReference type="SAM" id="Phobius"/>
    </source>
</evidence>
<organism evidence="5 6">
    <name type="scientific">Mycoplasmoides pneumoniae</name>
    <name type="common">Mycoplasma pneumoniae</name>
    <dbReference type="NCBI Taxonomy" id="2104"/>
    <lineage>
        <taxon>Bacteria</taxon>
        <taxon>Bacillati</taxon>
        <taxon>Mycoplasmatota</taxon>
        <taxon>Mycoplasmoidales</taxon>
        <taxon>Mycoplasmoidaceae</taxon>
        <taxon>Mycoplasmoides</taxon>
    </lineage>
</organism>
<dbReference type="Pfam" id="PF20757">
    <property type="entry name" value="M_large_dom"/>
    <property type="match status" value="1"/>
</dbReference>
<dbReference type="AlphaFoldDB" id="A0AAN5BB06"/>
<dbReference type="Gene3D" id="2.160.20.180">
    <property type="match status" value="1"/>
</dbReference>
<dbReference type="NCBIfam" id="TIGR04525">
    <property type="entry name" value="prot_M_MG281"/>
    <property type="match status" value="1"/>
</dbReference>
<dbReference type="SMR" id="A0AAN5BB06"/>
<dbReference type="InterPro" id="IPR030942">
    <property type="entry name" value="Mycoplas_M_dom"/>
</dbReference>
<keyword evidence="1" id="KW-1133">Transmembrane helix</keyword>
<dbReference type="Pfam" id="PF22805">
    <property type="entry name" value="M_smaller_dom"/>
    <property type="match status" value="1"/>
</dbReference>
<feature type="domain" description="MG281-like antibody-binding region" evidence="2">
    <location>
        <begin position="84"/>
        <end position="456"/>
    </location>
</feature>
<dbReference type="GeneID" id="66608941"/>
<evidence type="ECO:0000313" key="5">
    <source>
        <dbReference type="EMBL" id="VEU57061.1"/>
    </source>
</evidence>
<dbReference type="Proteomes" id="UP000289557">
    <property type="component" value="Chromosome"/>
</dbReference>
<dbReference type="Gene3D" id="3.30.110.180">
    <property type="match status" value="1"/>
</dbReference>
<evidence type="ECO:0000259" key="4">
    <source>
        <dbReference type="Pfam" id="PF22806"/>
    </source>
</evidence>
<dbReference type="RefSeq" id="WP_010874756.1">
    <property type="nucleotide sequence ID" value="NZ_AP017318.1"/>
</dbReference>
<evidence type="ECO:0000259" key="3">
    <source>
        <dbReference type="Pfam" id="PF22805"/>
    </source>
</evidence>
<evidence type="ECO:0000259" key="2">
    <source>
        <dbReference type="Pfam" id="PF20757"/>
    </source>
</evidence>
<gene>
    <name evidence="5" type="ORF">NCTC10119_00335</name>
</gene>
<dbReference type="InterPro" id="IPR054349">
    <property type="entry name" value="M_smaller_dom"/>
</dbReference>
<feature type="transmembrane region" description="Helical" evidence="1">
    <location>
        <begin position="21"/>
        <end position="40"/>
    </location>
</feature>
<sequence>MKLNFKIKDKKTLKRLKKGGFWALGLFGAAINAFSAVLIVNEVLRLQSGETLIASGRSGNLSFQLYSKVNQNAKSKLNSISLTDGGYRSEIDLGDGSNFREDFRNFANNLSEAITDAPKDLLRPVPKVEVSGLIKTSSTFITPNFKAGYYDQVAADGKTLKYYQSTEYFNNRVVMPILQTTNGTLTANNRAYDDIFVDQGVPKFPGWFHDVDKAYYAGSNGQSEYLFKEWNYYVANGSPLYNVYPNHHFKQIKTIAFDAPRIKQGNTDGINLNLKQRNPDYVIINGLTGDGSTLKDLELPESVKKVSIYGDYHSINVAKQIFKNVLELEFYSTNQDNNFGFNPLVLGDHTNIIYDLFASKPFNYIDLTSLELKDNQDNIDASKLKRAVSDIYIRRRFERQMQGYWAGGYIDRYLVKNTNEKNVNKDNDTVYAALKDINLHLEETYTHGGNTMYRVNENYYPGASAYEAERATRDSEFQKEIVQRAELIGVVFEYGVKNLRPGLKYTVKFESPQEQVALKSTDKFQPVIGSVTDMSKSVTDLIGVLRDNAEILNITNVSKDETVVAELKEKLDRENVFQEIRT</sequence>
<dbReference type="InterPro" id="IPR030943">
    <property type="entry name" value="M_MG281"/>
</dbReference>
<accession>A0AAN5BB06</accession>
<evidence type="ECO:0000313" key="6">
    <source>
        <dbReference type="Proteomes" id="UP000289557"/>
    </source>
</evidence>
<dbReference type="EMBL" id="LR214945">
    <property type="protein sequence ID" value="VEU57061.1"/>
    <property type="molecule type" value="Genomic_DNA"/>
</dbReference>